<dbReference type="InterPro" id="IPR027417">
    <property type="entry name" value="P-loop_NTPase"/>
</dbReference>
<dbReference type="PIRSF" id="PIRSF028756">
    <property type="entry name" value="PPK2_prd"/>
    <property type="match status" value="1"/>
</dbReference>
<keyword evidence="3 5" id="KW-0418">Kinase</keyword>
<dbReference type="InterPro" id="IPR016898">
    <property type="entry name" value="Polyphosphate_phosphotransfera"/>
</dbReference>
<dbReference type="Gene3D" id="3.40.50.300">
    <property type="entry name" value="P-loop containing nucleotide triphosphate hydrolases"/>
    <property type="match status" value="1"/>
</dbReference>
<evidence type="ECO:0000313" key="5">
    <source>
        <dbReference type="EMBL" id="MBK1827685.1"/>
    </source>
</evidence>
<protein>
    <submittedName>
        <fullName evidence="5">Polyphosphate kinase 2 family protein</fullName>
    </submittedName>
</protein>
<dbReference type="NCBIfam" id="TIGR03709">
    <property type="entry name" value="PPK2_rel_1"/>
    <property type="match status" value="1"/>
</dbReference>
<evidence type="ECO:0000259" key="4">
    <source>
        <dbReference type="Pfam" id="PF03976"/>
    </source>
</evidence>
<name>A0A934RG17_9BACT</name>
<dbReference type="GO" id="GO:0008976">
    <property type="term" value="F:polyphosphate kinase activity"/>
    <property type="evidence" value="ECO:0007669"/>
    <property type="project" value="InterPro"/>
</dbReference>
<evidence type="ECO:0000256" key="1">
    <source>
        <dbReference type="ARBA" id="ARBA00009924"/>
    </source>
</evidence>
<evidence type="ECO:0000256" key="3">
    <source>
        <dbReference type="ARBA" id="ARBA00022777"/>
    </source>
</evidence>
<dbReference type="GO" id="GO:0006797">
    <property type="term" value="P:polyphosphate metabolic process"/>
    <property type="evidence" value="ECO:0007669"/>
    <property type="project" value="InterPro"/>
</dbReference>
<accession>A0A934RG17</accession>
<gene>
    <name evidence="5" type="ORF">JIN81_11695</name>
</gene>
<dbReference type="RefSeq" id="WP_234044783.1">
    <property type="nucleotide sequence ID" value="NZ_JAENII010000008.1"/>
</dbReference>
<organism evidence="5 6">
    <name type="scientific">Haloferula rosea</name>
    <dbReference type="NCBI Taxonomy" id="490093"/>
    <lineage>
        <taxon>Bacteria</taxon>
        <taxon>Pseudomonadati</taxon>
        <taxon>Verrucomicrobiota</taxon>
        <taxon>Verrucomicrobiia</taxon>
        <taxon>Verrucomicrobiales</taxon>
        <taxon>Verrucomicrobiaceae</taxon>
        <taxon>Haloferula</taxon>
    </lineage>
</organism>
<keyword evidence="2" id="KW-0808">Transferase</keyword>
<dbReference type="InterPro" id="IPR022488">
    <property type="entry name" value="PPK2-related"/>
</dbReference>
<evidence type="ECO:0000256" key="2">
    <source>
        <dbReference type="ARBA" id="ARBA00022679"/>
    </source>
</evidence>
<proteinExistence type="inferred from homology"/>
<dbReference type="EMBL" id="JAENII010000008">
    <property type="protein sequence ID" value="MBK1827685.1"/>
    <property type="molecule type" value="Genomic_DNA"/>
</dbReference>
<dbReference type="AlphaFoldDB" id="A0A934RG17"/>
<dbReference type="SUPFAM" id="SSF52540">
    <property type="entry name" value="P-loop containing nucleoside triphosphate hydrolases"/>
    <property type="match status" value="1"/>
</dbReference>
<comment type="similarity">
    <text evidence="1">Belongs to the polyphosphate kinase 2 (PPK2) family. Class I subfamily.</text>
</comment>
<dbReference type="Pfam" id="PF03976">
    <property type="entry name" value="PPK2"/>
    <property type="match status" value="1"/>
</dbReference>
<evidence type="ECO:0000313" key="6">
    <source>
        <dbReference type="Proteomes" id="UP000658278"/>
    </source>
</evidence>
<dbReference type="PANTHER" id="PTHR34383:SF3">
    <property type="entry name" value="POLYPHOSPHATE:AMP PHOSPHOTRANSFERASE"/>
    <property type="match status" value="1"/>
</dbReference>
<comment type="caution">
    <text evidence="5">The sequence shown here is derived from an EMBL/GenBank/DDBJ whole genome shotgun (WGS) entry which is preliminary data.</text>
</comment>
<reference evidence="5" key="1">
    <citation type="submission" date="2021-01" db="EMBL/GenBank/DDBJ databases">
        <title>Modified the classification status of verrucomicrobia.</title>
        <authorList>
            <person name="Feng X."/>
        </authorList>
    </citation>
    <scope>NUCLEOTIDE SEQUENCE</scope>
    <source>
        <strain evidence="5">KCTC 22201</strain>
    </source>
</reference>
<dbReference type="PANTHER" id="PTHR34383">
    <property type="entry name" value="POLYPHOSPHATE:AMP PHOSPHOTRANSFERASE-RELATED"/>
    <property type="match status" value="1"/>
</dbReference>
<feature type="domain" description="Polyphosphate kinase-2-related" evidence="4">
    <location>
        <begin position="45"/>
        <end position="258"/>
    </location>
</feature>
<keyword evidence="6" id="KW-1185">Reference proteome</keyword>
<dbReference type="InterPro" id="IPR022300">
    <property type="entry name" value="PPK2-rel_1"/>
</dbReference>
<dbReference type="Proteomes" id="UP000658278">
    <property type="component" value="Unassembled WGS sequence"/>
</dbReference>
<sequence length="275" mass="32017">MKIGDPRKAYLIPEGSKLKLSDRDPSSIALCPKGSKSTTQELFDGLRDRIQAQQKVLFAEGKQRVLVIIQAMDTGGKDGCVKSVFSRVDPQGIRVMSFKKPTEDEMAHDFLWRIHPHVPANGEIAVFNRSHYEDIIAVRVKKIFEDAVWKRRYRHVIEFEQMLAEEGTTIIKLFLHISKGEQKRRLEARLVNPMKHWKFHPDDLTDRGQWDEFQHAYEDLIERTSTKHAPWYVIPANKKWYRNLCVARLFADTLEDLDMKYPEPGWDVGSIEIDD</sequence>